<gene>
    <name evidence="2" type="ORF">DXN05_10705</name>
</gene>
<organism evidence="2 3">
    <name type="scientific">Deminuibacter soli</name>
    <dbReference type="NCBI Taxonomy" id="2291815"/>
    <lineage>
        <taxon>Bacteria</taxon>
        <taxon>Pseudomonadati</taxon>
        <taxon>Bacteroidota</taxon>
        <taxon>Chitinophagia</taxon>
        <taxon>Chitinophagales</taxon>
        <taxon>Chitinophagaceae</taxon>
        <taxon>Deminuibacter</taxon>
    </lineage>
</organism>
<comment type="caution">
    <text evidence="2">The sequence shown here is derived from an EMBL/GenBank/DDBJ whole genome shotgun (WGS) entry which is preliminary data.</text>
</comment>
<accession>A0A3E1NJA6</accession>
<sequence>MKKGIWLLLGVVVIAGGAWLLVSKKSGKPAAEAPKQQPLAISKNSAAFNESFGQLLQAYADLKTAFVNWDSVQATQLAPKLAAAANSVKFNELKGDTAIIATAKSLADGLVAETKAIAGEATIEGKRRSFYVLSEDLYNLARAVHYDQGVIYHMSCPMAFNDSEEAFWISTDSTIVNPYLGKKHPHYAGGMIGCGKVQDSIDFRHS</sequence>
<feature type="domain" description="DUF3347" evidence="1">
    <location>
        <begin position="56"/>
        <end position="147"/>
    </location>
</feature>
<dbReference type="InterPro" id="IPR021782">
    <property type="entry name" value="DUF3347"/>
</dbReference>
<dbReference type="RefSeq" id="WP_116847249.1">
    <property type="nucleotide sequence ID" value="NZ_QTJU01000003.1"/>
</dbReference>
<protein>
    <submittedName>
        <fullName evidence="2">DUF3347 domain-containing protein</fullName>
    </submittedName>
</protein>
<dbReference type="EMBL" id="QTJU01000003">
    <property type="protein sequence ID" value="RFM28003.1"/>
    <property type="molecule type" value="Genomic_DNA"/>
</dbReference>
<evidence type="ECO:0000259" key="1">
    <source>
        <dbReference type="Pfam" id="PF11827"/>
    </source>
</evidence>
<name>A0A3E1NJA6_9BACT</name>
<evidence type="ECO:0000313" key="2">
    <source>
        <dbReference type="EMBL" id="RFM28003.1"/>
    </source>
</evidence>
<dbReference type="AlphaFoldDB" id="A0A3E1NJA6"/>
<proteinExistence type="predicted"/>
<dbReference type="Proteomes" id="UP000261284">
    <property type="component" value="Unassembled WGS sequence"/>
</dbReference>
<keyword evidence="3" id="KW-1185">Reference proteome</keyword>
<dbReference type="Pfam" id="PF11827">
    <property type="entry name" value="DUF3347"/>
    <property type="match status" value="1"/>
</dbReference>
<evidence type="ECO:0000313" key="3">
    <source>
        <dbReference type="Proteomes" id="UP000261284"/>
    </source>
</evidence>
<reference evidence="2 3" key="1">
    <citation type="submission" date="2018-08" db="EMBL/GenBank/DDBJ databases">
        <title>Chitinophagaceae sp. K23C18032701, a novel bacterium isolated from forest soil.</title>
        <authorList>
            <person name="Wang C."/>
        </authorList>
    </citation>
    <scope>NUCLEOTIDE SEQUENCE [LARGE SCALE GENOMIC DNA]</scope>
    <source>
        <strain evidence="2 3">K23C18032701</strain>
    </source>
</reference>
<dbReference type="OrthoDB" id="5513217at2"/>